<accession>A0A9N9AKN3</accession>
<dbReference type="OrthoDB" id="2152535at2759"/>
<reference evidence="2" key="1">
    <citation type="submission" date="2021-06" db="EMBL/GenBank/DDBJ databases">
        <authorList>
            <person name="Kallberg Y."/>
            <person name="Tangrot J."/>
            <person name="Rosling A."/>
        </authorList>
    </citation>
    <scope>NUCLEOTIDE SEQUENCE</scope>
    <source>
        <strain evidence="2">BR232B</strain>
    </source>
</reference>
<dbReference type="EMBL" id="CAJVPI010000417">
    <property type="protein sequence ID" value="CAG8532297.1"/>
    <property type="molecule type" value="Genomic_DNA"/>
</dbReference>
<dbReference type="AlphaFoldDB" id="A0A9N9AKN3"/>
<comment type="caution">
    <text evidence="2">The sequence shown here is derived from an EMBL/GenBank/DDBJ whole genome shotgun (WGS) entry which is preliminary data.</text>
</comment>
<feature type="compositionally biased region" description="Low complexity" evidence="1">
    <location>
        <begin position="169"/>
        <end position="187"/>
    </location>
</feature>
<proteinExistence type="predicted"/>
<feature type="compositionally biased region" description="Basic and acidic residues" evidence="1">
    <location>
        <begin position="253"/>
        <end position="269"/>
    </location>
</feature>
<sequence length="300" mass="32911">MSILYSHAGGVKMFSLRVTSKQKSVVMWGGLANLLLKDWPQFVIQILYKTYSPTYTLIPLLTLASSSLMLLVNLATRILYAHELYKARREVREENPGGVTDTDIANEERIIRGPPSRETEVNFPSPAANPLAPSFPIRNNLNRQSSLPLLPARPSLLASSDNSSFVLTITPTSSPTSTPVPTTPITVAHPPNRPVRGSYLASSALGGVSYKDVMSDVSDDKSKDESDYKSRDESNDKSEDESGEDEIEQIARSSDKGKGVFKEEDRKESMDDDDPVSITVPGFTWRRGMASIANVDTDDG</sequence>
<protein>
    <submittedName>
        <fullName evidence="2">3939_t:CDS:1</fullName>
    </submittedName>
</protein>
<organism evidence="2 3">
    <name type="scientific">Paraglomus brasilianum</name>
    <dbReference type="NCBI Taxonomy" id="144538"/>
    <lineage>
        <taxon>Eukaryota</taxon>
        <taxon>Fungi</taxon>
        <taxon>Fungi incertae sedis</taxon>
        <taxon>Mucoromycota</taxon>
        <taxon>Glomeromycotina</taxon>
        <taxon>Glomeromycetes</taxon>
        <taxon>Paraglomerales</taxon>
        <taxon>Paraglomeraceae</taxon>
        <taxon>Paraglomus</taxon>
    </lineage>
</organism>
<name>A0A9N9AKN3_9GLOM</name>
<gene>
    <name evidence="2" type="ORF">PBRASI_LOCUS4172</name>
</gene>
<evidence type="ECO:0000313" key="3">
    <source>
        <dbReference type="Proteomes" id="UP000789739"/>
    </source>
</evidence>
<feature type="region of interest" description="Disordered" evidence="1">
    <location>
        <begin position="215"/>
        <end position="281"/>
    </location>
</feature>
<feature type="compositionally biased region" description="Basic and acidic residues" evidence="1">
    <location>
        <begin position="218"/>
        <end position="237"/>
    </location>
</feature>
<evidence type="ECO:0000256" key="1">
    <source>
        <dbReference type="SAM" id="MobiDB-lite"/>
    </source>
</evidence>
<dbReference type="Proteomes" id="UP000789739">
    <property type="component" value="Unassembled WGS sequence"/>
</dbReference>
<feature type="compositionally biased region" description="Acidic residues" evidence="1">
    <location>
        <begin position="238"/>
        <end position="248"/>
    </location>
</feature>
<feature type="region of interest" description="Disordered" evidence="1">
    <location>
        <begin position="169"/>
        <end position="194"/>
    </location>
</feature>
<evidence type="ECO:0000313" key="2">
    <source>
        <dbReference type="EMBL" id="CAG8532297.1"/>
    </source>
</evidence>
<keyword evidence="3" id="KW-1185">Reference proteome</keyword>